<evidence type="ECO:0000256" key="5">
    <source>
        <dbReference type="ARBA" id="ARBA00022490"/>
    </source>
</evidence>
<evidence type="ECO:0000256" key="7">
    <source>
        <dbReference type="ARBA" id="ARBA00022679"/>
    </source>
</evidence>
<protein>
    <recommendedName>
        <fullName evidence="4">Protein-L-isoaspartate O-methyltransferase</fullName>
        <ecNumber evidence="3">2.1.1.77</ecNumber>
    </recommendedName>
    <alternativeName>
        <fullName evidence="11">L-isoaspartyl protein carboxyl methyltransferase</fullName>
    </alternativeName>
    <alternativeName>
        <fullName evidence="9">Protein L-isoaspartyl methyltransferase</fullName>
    </alternativeName>
    <alternativeName>
        <fullName evidence="10">Protein-beta-aspartate methyltransferase</fullName>
    </alternativeName>
</protein>
<evidence type="ECO:0000256" key="12">
    <source>
        <dbReference type="SAM" id="MobiDB-lite"/>
    </source>
</evidence>
<evidence type="ECO:0000256" key="8">
    <source>
        <dbReference type="ARBA" id="ARBA00022691"/>
    </source>
</evidence>
<dbReference type="GO" id="GO:0032259">
    <property type="term" value="P:methylation"/>
    <property type="evidence" value="ECO:0007669"/>
    <property type="project" value="UniProtKB-KW"/>
</dbReference>
<comment type="subcellular location">
    <subcellularLocation>
        <location evidence="1">Cytoplasm</location>
    </subcellularLocation>
</comment>
<comment type="caution">
    <text evidence="13">The sequence shown here is derived from an EMBL/GenBank/DDBJ whole genome shotgun (WGS) entry which is preliminary data.</text>
</comment>
<evidence type="ECO:0000256" key="10">
    <source>
        <dbReference type="ARBA" id="ARBA00031323"/>
    </source>
</evidence>
<comment type="similarity">
    <text evidence="2">Belongs to the methyltransferase superfamily. L-isoaspartyl/D-aspartyl protein methyltransferase family.</text>
</comment>
<dbReference type="Proteomes" id="UP000317422">
    <property type="component" value="Unassembled WGS sequence"/>
</dbReference>
<dbReference type="AlphaFoldDB" id="A0A543NH13"/>
<evidence type="ECO:0000256" key="6">
    <source>
        <dbReference type="ARBA" id="ARBA00022603"/>
    </source>
</evidence>
<name>A0A543NH13_9ACTN</name>
<evidence type="ECO:0000256" key="9">
    <source>
        <dbReference type="ARBA" id="ARBA00030757"/>
    </source>
</evidence>
<sequence length="284" mass="30663">MTGTEALASVPREPFIPSRIYVPSEDTGWLVPLHREDDPERWRQQVYANRPVVTAVAPDPRAPTRILDPTTGRGYVSTSSSSDPRIMSRMIDAADLVPGMRVLEIGTGTGYNAALLAYLLGAENVVSVEVDVSVAEYARSSLAAAGYPVRVVAGDGTEGYPPGAPYDRVIATASVAALPYAWIEQTRPGGCIVAPWAATFHPDGPLGLFTVGGDGGAEGRFSDPAPFMPMRGSRIPPGTHVQEWWESMDEPEPARFGLTVTPEGHQRLWLDEPRRMVDPTPMPE</sequence>
<accession>A0A543NH13</accession>
<evidence type="ECO:0000313" key="13">
    <source>
        <dbReference type="EMBL" id="TQN31146.1"/>
    </source>
</evidence>
<keyword evidence="7 13" id="KW-0808">Transferase</keyword>
<dbReference type="Gene3D" id="3.40.50.150">
    <property type="entry name" value="Vaccinia Virus protein VP39"/>
    <property type="match status" value="1"/>
</dbReference>
<dbReference type="InterPro" id="IPR000682">
    <property type="entry name" value="PCMT"/>
</dbReference>
<proteinExistence type="inferred from homology"/>
<evidence type="ECO:0000256" key="3">
    <source>
        <dbReference type="ARBA" id="ARBA00011890"/>
    </source>
</evidence>
<evidence type="ECO:0000256" key="2">
    <source>
        <dbReference type="ARBA" id="ARBA00005369"/>
    </source>
</evidence>
<keyword evidence="6 13" id="KW-0489">Methyltransferase</keyword>
<evidence type="ECO:0000313" key="14">
    <source>
        <dbReference type="Proteomes" id="UP000317422"/>
    </source>
</evidence>
<dbReference type="EC" id="2.1.1.77" evidence="3"/>
<keyword evidence="14" id="KW-1185">Reference proteome</keyword>
<dbReference type="PANTHER" id="PTHR11579">
    <property type="entry name" value="PROTEIN-L-ISOASPARTATE O-METHYLTRANSFERASE"/>
    <property type="match status" value="1"/>
</dbReference>
<dbReference type="EMBL" id="VFQC01000001">
    <property type="protein sequence ID" value="TQN31146.1"/>
    <property type="molecule type" value="Genomic_DNA"/>
</dbReference>
<organism evidence="13 14">
    <name type="scientific">Haloactinospora alba</name>
    <dbReference type="NCBI Taxonomy" id="405555"/>
    <lineage>
        <taxon>Bacteria</taxon>
        <taxon>Bacillati</taxon>
        <taxon>Actinomycetota</taxon>
        <taxon>Actinomycetes</taxon>
        <taxon>Streptosporangiales</taxon>
        <taxon>Nocardiopsidaceae</taxon>
        <taxon>Haloactinospora</taxon>
    </lineage>
</organism>
<keyword evidence="8" id="KW-0949">S-adenosyl-L-methionine</keyword>
<gene>
    <name evidence="13" type="ORF">FHX37_1037</name>
</gene>
<reference evidence="13 14" key="1">
    <citation type="submission" date="2019-06" db="EMBL/GenBank/DDBJ databases">
        <title>Sequencing the genomes of 1000 actinobacteria strains.</title>
        <authorList>
            <person name="Klenk H.-P."/>
        </authorList>
    </citation>
    <scope>NUCLEOTIDE SEQUENCE [LARGE SCALE GENOMIC DNA]</scope>
    <source>
        <strain evidence="13 14">DSM 45015</strain>
    </source>
</reference>
<keyword evidence="5" id="KW-0963">Cytoplasm</keyword>
<feature type="region of interest" description="Disordered" evidence="12">
    <location>
        <begin position="60"/>
        <end position="81"/>
    </location>
</feature>
<dbReference type="GO" id="GO:0005737">
    <property type="term" value="C:cytoplasm"/>
    <property type="evidence" value="ECO:0007669"/>
    <property type="project" value="UniProtKB-SubCell"/>
</dbReference>
<evidence type="ECO:0000256" key="4">
    <source>
        <dbReference type="ARBA" id="ARBA00013346"/>
    </source>
</evidence>
<evidence type="ECO:0000256" key="11">
    <source>
        <dbReference type="ARBA" id="ARBA00031350"/>
    </source>
</evidence>
<dbReference type="SUPFAM" id="SSF53335">
    <property type="entry name" value="S-adenosyl-L-methionine-dependent methyltransferases"/>
    <property type="match status" value="1"/>
</dbReference>
<dbReference type="GO" id="GO:0004719">
    <property type="term" value="F:protein-L-isoaspartate (D-aspartate) O-methyltransferase activity"/>
    <property type="evidence" value="ECO:0007669"/>
    <property type="project" value="UniProtKB-EC"/>
</dbReference>
<evidence type="ECO:0000256" key="1">
    <source>
        <dbReference type="ARBA" id="ARBA00004496"/>
    </source>
</evidence>
<dbReference type="InterPro" id="IPR029063">
    <property type="entry name" value="SAM-dependent_MTases_sf"/>
</dbReference>
<dbReference type="Pfam" id="PF01135">
    <property type="entry name" value="PCMT"/>
    <property type="match status" value="1"/>
</dbReference>
<dbReference type="PANTHER" id="PTHR11579:SF0">
    <property type="entry name" value="PROTEIN-L-ISOASPARTATE(D-ASPARTATE) O-METHYLTRANSFERASE"/>
    <property type="match status" value="1"/>
</dbReference>